<feature type="domain" description="Chemokine interleukin-8-like" evidence="9">
    <location>
        <begin position="20"/>
        <end position="82"/>
    </location>
</feature>
<dbReference type="GO" id="GO:0008009">
    <property type="term" value="F:chemokine activity"/>
    <property type="evidence" value="ECO:0007669"/>
    <property type="project" value="InterPro"/>
</dbReference>
<protein>
    <submittedName>
        <fullName evidence="10">C-X-C motif chemokine 11-6-like</fullName>
    </submittedName>
</protein>
<feature type="signal peptide" evidence="8">
    <location>
        <begin position="1"/>
        <end position="21"/>
    </location>
</feature>
<evidence type="ECO:0000256" key="6">
    <source>
        <dbReference type="ARBA" id="ARBA00022729"/>
    </source>
</evidence>
<dbReference type="InterPro" id="IPR039809">
    <property type="entry name" value="Chemokine_b/g/d"/>
</dbReference>
<dbReference type="Ensembl" id="ENSCPRT00005011328.1">
    <property type="protein sequence ID" value="ENSCPRP00005009629.1"/>
    <property type="gene ID" value="ENSCPRG00005006841.1"/>
</dbReference>
<dbReference type="OrthoDB" id="9948647at2759"/>
<dbReference type="KEGG" id="cpoo:109309481"/>
<organism evidence="10 11">
    <name type="scientific">Crocodylus porosus</name>
    <name type="common">Saltwater crocodile</name>
    <name type="synonym">Estuarine crocodile</name>
    <dbReference type="NCBI Taxonomy" id="8502"/>
    <lineage>
        <taxon>Eukaryota</taxon>
        <taxon>Metazoa</taxon>
        <taxon>Chordata</taxon>
        <taxon>Craniata</taxon>
        <taxon>Vertebrata</taxon>
        <taxon>Euteleostomi</taxon>
        <taxon>Archelosauria</taxon>
        <taxon>Archosauria</taxon>
        <taxon>Crocodylia</taxon>
        <taxon>Longirostres</taxon>
        <taxon>Crocodylidae</taxon>
        <taxon>Crocodylus</taxon>
    </lineage>
</organism>
<dbReference type="GO" id="GO:0006955">
    <property type="term" value="P:immune response"/>
    <property type="evidence" value="ECO:0007669"/>
    <property type="project" value="InterPro"/>
</dbReference>
<dbReference type="SMART" id="SM00199">
    <property type="entry name" value="SCY"/>
    <property type="match status" value="1"/>
</dbReference>
<keyword evidence="7" id="KW-1015">Disulfide bond</keyword>
<sequence>MDKTFAVVLCSVLLLAGEIQGRCLCTTKGSDFVHLKFLQKLDMYPKSPSCENIEIIATLKGSGLQKCLNPDSKLVKKIVQNLIKKRFLEKLPNKWAILQ</sequence>
<keyword evidence="3" id="KW-0145">Chemotaxis</keyword>
<dbReference type="CDD" id="cd00273">
    <property type="entry name" value="Chemokine_CXC"/>
    <property type="match status" value="1"/>
</dbReference>
<reference evidence="10" key="1">
    <citation type="submission" date="2025-08" db="UniProtKB">
        <authorList>
            <consortium name="Ensembl"/>
        </authorList>
    </citation>
    <scope>IDENTIFICATION</scope>
</reference>
<comment type="subcellular location">
    <subcellularLocation>
        <location evidence="1">Secreted</location>
    </subcellularLocation>
</comment>
<dbReference type="InterPro" id="IPR033899">
    <property type="entry name" value="CXC_Chemokine_domain"/>
</dbReference>
<keyword evidence="6 8" id="KW-0732">Signal</keyword>
<proteinExistence type="inferred from homology"/>
<reference evidence="10" key="2">
    <citation type="submission" date="2025-09" db="UniProtKB">
        <authorList>
            <consortium name="Ensembl"/>
        </authorList>
    </citation>
    <scope>IDENTIFICATION</scope>
</reference>
<evidence type="ECO:0000256" key="1">
    <source>
        <dbReference type="ARBA" id="ARBA00004613"/>
    </source>
</evidence>
<dbReference type="InterPro" id="IPR001089">
    <property type="entry name" value="Chemokine_CXC"/>
</dbReference>
<dbReference type="SUPFAM" id="SSF54117">
    <property type="entry name" value="Interleukin 8-like chemokines"/>
    <property type="match status" value="1"/>
</dbReference>
<dbReference type="Pfam" id="PF00048">
    <property type="entry name" value="IL8"/>
    <property type="match status" value="1"/>
</dbReference>
<dbReference type="Gene3D" id="2.40.50.40">
    <property type="match status" value="1"/>
</dbReference>
<dbReference type="GO" id="GO:0005615">
    <property type="term" value="C:extracellular space"/>
    <property type="evidence" value="ECO:0007669"/>
    <property type="project" value="UniProtKB-KW"/>
</dbReference>
<evidence type="ECO:0000256" key="7">
    <source>
        <dbReference type="ARBA" id="ARBA00023157"/>
    </source>
</evidence>
<keyword evidence="5" id="KW-0964">Secreted</keyword>
<accession>A0A7M4EH13</accession>
<dbReference type="GeneID" id="109309481"/>
<dbReference type="Proteomes" id="UP000594220">
    <property type="component" value="Unplaced"/>
</dbReference>
<gene>
    <name evidence="10" type="primary">LOC109309481</name>
</gene>
<comment type="similarity">
    <text evidence="2">Belongs to the intercrine alpha (chemokine CxC) family.</text>
</comment>
<dbReference type="PANTHER" id="PTHR12015">
    <property type="entry name" value="SMALL INDUCIBLE CYTOKINE A"/>
    <property type="match status" value="1"/>
</dbReference>
<keyword evidence="11" id="KW-1185">Reference proteome</keyword>
<dbReference type="InterPro" id="IPR036048">
    <property type="entry name" value="Interleukin_8-like_sf"/>
</dbReference>
<dbReference type="FunFam" id="2.40.50.40:FF:000004">
    <property type="entry name" value="C-X-C motif chemokine"/>
    <property type="match status" value="1"/>
</dbReference>
<evidence type="ECO:0000313" key="11">
    <source>
        <dbReference type="Proteomes" id="UP000594220"/>
    </source>
</evidence>
<dbReference type="PRINTS" id="PR00437">
    <property type="entry name" value="SMALLCYTKCXC"/>
</dbReference>
<name>A0A7M4EH13_CROPO</name>
<dbReference type="PANTHER" id="PTHR12015:SF191">
    <property type="entry name" value="C-X-C MOTIF CHEMOKINE 11"/>
    <property type="match status" value="1"/>
</dbReference>
<dbReference type="GeneTree" id="ENSGT00960000189071"/>
<evidence type="ECO:0000256" key="4">
    <source>
        <dbReference type="ARBA" id="ARBA00022514"/>
    </source>
</evidence>
<evidence type="ECO:0000313" key="10">
    <source>
        <dbReference type="Ensembl" id="ENSCPRP00005009629.1"/>
    </source>
</evidence>
<evidence type="ECO:0000259" key="9">
    <source>
        <dbReference type="SMART" id="SM00199"/>
    </source>
</evidence>
<evidence type="ECO:0000256" key="2">
    <source>
        <dbReference type="ARBA" id="ARBA00010665"/>
    </source>
</evidence>
<evidence type="ECO:0000256" key="5">
    <source>
        <dbReference type="ARBA" id="ARBA00022525"/>
    </source>
</evidence>
<evidence type="ECO:0000256" key="8">
    <source>
        <dbReference type="SAM" id="SignalP"/>
    </source>
</evidence>
<dbReference type="InterPro" id="IPR001811">
    <property type="entry name" value="Chemokine_IL8-like_dom"/>
</dbReference>
<dbReference type="PRINTS" id="PR00436">
    <property type="entry name" value="INTERLEUKIN8"/>
</dbReference>
<evidence type="ECO:0000256" key="3">
    <source>
        <dbReference type="ARBA" id="ARBA00022500"/>
    </source>
</evidence>
<dbReference type="GO" id="GO:0006952">
    <property type="term" value="P:defense response"/>
    <property type="evidence" value="ECO:0007669"/>
    <property type="project" value="InterPro"/>
</dbReference>
<keyword evidence="4" id="KW-0202">Cytokine</keyword>
<dbReference type="OMA" id="RNIRCRC"/>
<dbReference type="RefSeq" id="XP_019389803.1">
    <property type="nucleotide sequence ID" value="XM_019534258.1"/>
</dbReference>
<dbReference type="AlphaFoldDB" id="A0A7M4EH13"/>
<feature type="chain" id="PRO_5029534399" evidence="8">
    <location>
        <begin position="22"/>
        <end position="99"/>
    </location>
</feature>